<evidence type="ECO:0000259" key="9">
    <source>
        <dbReference type="Pfam" id="PF01773"/>
    </source>
</evidence>
<dbReference type="EMBL" id="LT552383">
    <property type="protein sequence ID" value="SAL98983.1"/>
    <property type="molecule type" value="Genomic_DNA"/>
</dbReference>
<feature type="transmembrane region" description="Helical" evidence="8">
    <location>
        <begin position="573"/>
        <end position="598"/>
    </location>
</feature>
<dbReference type="Pfam" id="PF07662">
    <property type="entry name" value="Nucleos_tra2_C"/>
    <property type="match status" value="1"/>
</dbReference>
<evidence type="ECO:0000256" key="2">
    <source>
        <dbReference type="ARBA" id="ARBA00009033"/>
    </source>
</evidence>
<dbReference type="STRING" id="4829.A0A163JF39"/>
<keyword evidence="5 8" id="KW-1133">Transmembrane helix</keyword>
<keyword evidence="13" id="KW-1185">Reference proteome</keyword>
<comment type="similarity">
    <text evidence="2">Belongs to the concentrative nucleoside transporter (CNT) (TC 2.A.41) family.</text>
</comment>
<feature type="transmembrane region" description="Helical" evidence="8">
    <location>
        <begin position="317"/>
        <end position="339"/>
    </location>
</feature>
<keyword evidence="6 8" id="KW-0472">Membrane</keyword>
<feature type="transmembrane region" description="Helical" evidence="8">
    <location>
        <begin position="169"/>
        <end position="187"/>
    </location>
</feature>
<feature type="transmembrane region" description="Helical" evidence="8">
    <location>
        <begin position="282"/>
        <end position="305"/>
    </location>
</feature>
<dbReference type="InterPro" id="IPR011642">
    <property type="entry name" value="Gate_dom"/>
</dbReference>
<evidence type="ECO:0000313" key="12">
    <source>
        <dbReference type="EMBL" id="SAL98983.1"/>
    </source>
</evidence>
<dbReference type="Proteomes" id="UP000078561">
    <property type="component" value="Unassembled WGS sequence"/>
</dbReference>
<evidence type="ECO:0000256" key="5">
    <source>
        <dbReference type="ARBA" id="ARBA00022989"/>
    </source>
</evidence>
<sequence>MDGTKRSSIHSSDEKATGYPEEEKHTSNVYYEGEETVESIDKKSYDRHLDTTNELSGADVVEYNYDIQKTDDQDDEDKPSWFSKIYQRFRKFFLIAMWLIFTGFLSAAFALQVPKGYNQENLILGLIYAWHTIYVFFCFVPTTVVTKPWMFLVRTAYAPIRGFSSTTRSLMYGALVVTAIVVTVFSLPETEQSSRVQRLIAFVGMIFFVISSFASSTNHRAVNWNTVCGALLLQFLLALFVFRSSAGHDIFNWISNFAKGYLGKASEGAAFLVGADIVAKGFFAISVFPAVIFFAATVQILYYIGALQWILAKSAPLFVGLLDISGCEAIVAVASPFLGQSENVLLIKPFLAHLTDAEIHQVMTSGFSTISGSVLYGYLAMGVDGTALISSCVMSIPCSIAISKLRYPEVEEPLTKGKVRVPKSEEKLEGIVHAAGVGAATGIQIVLLIAANLIALLALLYAVNAGLTWIGNFITIQNLTLQLITGYILVPVAWLIGADNKDLVNVGQLIATKLWANEFVAYQDMMAIVKQGGLSQRSISVTTYALCGFSNLGSIGMQVGVLTALAPKKARKIANLAVSAMICGAISTFVSASIAGMLF</sequence>
<comment type="subcellular location">
    <subcellularLocation>
        <location evidence="1">Cell membrane</location>
        <topology evidence="1">Multi-pass membrane protein</topology>
    </subcellularLocation>
</comment>
<dbReference type="InParanoid" id="A0A163JF39"/>
<dbReference type="InterPro" id="IPR002668">
    <property type="entry name" value="CNT_N_dom"/>
</dbReference>
<dbReference type="Pfam" id="PF07670">
    <property type="entry name" value="Gate"/>
    <property type="match status" value="1"/>
</dbReference>
<dbReference type="GO" id="GO:0005886">
    <property type="term" value="C:plasma membrane"/>
    <property type="evidence" value="ECO:0007669"/>
    <property type="project" value="UniProtKB-SubCell"/>
</dbReference>
<dbReference type="PANTHER" id="PTHR10590">
    <property type="entry name" value="SODIUM/NUCLEOSIDE COTRANSPORTER"/>
    <property type="match status" value="1"/>
</dbReference>
<proteinExistence type="inferred from homology"/>
<feature type="transmembrane region" description="Helical" evidence="8">
    <location>
        <begin position="92"/>
        <end position="113"/>
    </location>
</feature>
<name>A0A163JF39_ABSGL</name>
<feature type="domain" description="Nucleoside transporter/FeoB GTPase Gate" evidence="11">
    <location>
        <begin position="285"/>
        <end position="381"/>
    </location>
</feature>
<evidence type="ECO:0000259" key="10">
    <source>
        <dbReference type="Pfam" id="PF07662"/>
    </source>
</evidence>
<dbReference type="PANTHER" id="PTHR10590:SF4">
    <property type="entry name" value="SOLUTE CARRIER FAMILY 28 MEMBER 3"/>
    <property type="match status" value="1"/>
</dbReference>
<feature type="domain" description="Concentrative nucleoside transporter N-terminal" evidence="9">
    <location>
        <begin position="203"/>
        <end position="274"/>
    </location>
</feature>
<evidence type="ECO:0000256" key="7">
    <source>
        <dbReference type="SAM" id="MobiDB-lite"/>
    </source>
</evidence>
<accession>A0A163JF39</accession>
<feature type="transmembrane region" description="Helical" evidence="8">
    <location>
        <begin position="199"/>
        <end position="215"/>
    </location>
</feature>
<dbReference type="OMA" id="IMLYAMC"/>
<dbReference type="AlphaFoldDB" id="A0A163JF39"/>
<dbReference type="OrthoDB" id="6075923at2759"/>
<evidence type="ECO:0000313" key="13">
    <source>
        <dbReference type="Proteomes" id="UP000078561"/>
    </source>
</evidence>
<protein>
    <recommendedName>
        <fullName evidence="14">Concentrative nucleoside transporter C-terminal domain-containing protein</fullName>
    </recommendedName>
</protein>
<feature type="region of interest" description="Disordered" evidence="7">
    <location>
        <begin position="1"/>
        <end position="31"/>
    </location>
</feature>
<feature type="compositionally biased region" description="Basic and acidic residues" evidence="7">
    <location>
        <begin position="11"/>
        <end position="26"/>
    </location>
</feature>
<dbReference type="GO" id="GO:0005337">
    <property type="term" value="F:nucleoside transmembrane transporter activity"/>
    <property type="evidence" value="ECO:0007669"/>
    <property type="project" value="InterPro"/>
</dbReference>
<keyword evidence="3" id="KW-1003">Cell membrane</keyword>
<dbReference type="Pfam" id="PF01773">
    <property type="entry name" value="Nucleos_tra2_N"/>
    <property type="match status" value="1"/>
</dbReference>
<feature type="transmembrane region" description="Helical" evidence="8">
    <location>
        <begin position="479"/>
        <end position="497"/>
    </location>
</feature>
<dbReference type="GO" id="GO:0015293">
    <property type="term" value="F:symporter activity"/>
    <property type="evidence" value="ECO:0007669"/>
    <property type="project" value="TreeGrafter"/>
</dbReference>
<evidence type="ECO:0000256" key="4">
    <source>
        <dbReference type="ARBA" id="ARBA00022692"/>
    </source>
</evidence>
<organism evidence="12">
    <name type="scientific">Absidia glauca</name>
    <name type="common">Pin mould</name>
    <dbReference type="NCBI Taxonomy" id="4829"/>
    <lineage>
        <taxon>Eukaryota</taxon>
        <taxon>Fungi</taxon>
        <taxon>Fungi incertae sedis</taxon>
        <taxon>Mucoromycota</taxon>
        <taxon>Mucoromycotina</taxon>
        <taxon>Mucoromycetes</taxon>
        <taxon>Mucorales</taxon>
        <taxon>Cunninghamellaceae</taxon>
        <taxon>Absidia</taxon>
    </lineage>
</organism>
<feature type="transmembrane region" description="Helical" evidence="8">
    <location>
        <begin position="222"/>
        <end position="242"/>
    </location>
</feature>
<gene>
    <name evidence="12" type="primary">ABSGL_04554.1 scaffold 5475</name>
</gene>
<evidence type="ECO:0008006" key="14">
    <source>
        <dbReference type="Google" id="ProtNLM"/>
    </source>
</evidence>
<evidence type="ECO:0000256" key="6">
    <source>
        <dbReference type="ARBA" id="ARBA00023136"/>
    </source>
</evidence>
<feature type="transmembrane region" description="Helical" evidence="8">
    <location>
        <begin position="543"/>
        <end position="566"/>
    </location>
</feature>
<evidence type="ECO:0000256" key="1">
    <source>
        <dbReference type="ARBA" id="ARBA00004651"/>
    </source>
</evidence>
<evidence type="ECO:0000256" key="3">
    <source>
        <dbReference type="ARBA" id="ARBA00022475"/>
    </source>
</evidence>
<evidence type="ECO:0000256" key="8">
    <source>
        <dbReference type="SAM" id="Phobius"/>
    </source>
</evidence>
<feature type="transmembrane region" description="Helical" evidence="8">
    <location>
        <begin position="445"/>
        <end position="467"/>
    </location>
</feature>
<keyword evidence="4 8" id="KW-0812">Transmembrane</keyword>
<reference evidence="12" key="1">
    <citation type="submission" date="2016-04" db="EMBL/GenBank/DDBJ databases">
        <authorList>
            <person name="Evans L.H."/>
            <person name="Alamgir A."/>
            <person name="Owens N."/>
            <person name="Weber N.D."/>
            <person name="Virtaneva K."/>
            <person name="Barbian K."/>
            <person name="Babar A."/>
            <person name="Rosenke K."/>
        </authorList>
    </citation>
    <scope>NUCLEOTIDE SEQUENCE [LARGE SCALE GENOMIC DNA]</scope>
    <source>
        <strain evidence="12">CBS 101.48</strain>
    </source>
</reference>
<dbReference type="InterPro" id="IPR011657">
    <property type="entry name" value="CNT_C_dom"/>
</dbReference>
<feature type="domain" description="Concentrative nucleoside transporter C-terminal" evidence="10">
    <location>
        <begin position="388"/>
        <end position="596"/>
    </location>
</feature>
<feature type="transmembrane region" description="Helical" evidence="8">
    <location>
        <begin position="133"/>
        <end position="157"/>
    </location>
</feature>
<evidence type="ECO:0000259" key="11">
    <source>
        <dbReference type="Pfam" id="PF07670"/>
    </source>
</evidence>
<dbReference type="InterPro" id="IPR008276">
    <property type="entry name" value="C_nuclsd_transpt"/>
</dbReference>